<proteinExistence type="predicted"/>
<comment type="caution">
    <text evidence="1">The sequence shown here is derived from an EMBL/GenBank/DDBJ whole genome shotgun (WGS) entry which is preliminary data.</text>
</comment>
<accession>A0A5A7NY03</accession>
<evidence type="ECO:0000313" key="2">
    <source>
        <dbReference type="Proteomes" id="UP000325081"/>
    </source>
</evidence>
<reference evidence="2" key="1">
    <citation type="journal article" date="2019" name="Curr. Biol.">
        <title>Genome Sequence of Striga asiatica Provides Insight into the Evolution of Plant Parasitism.</title>
        <authorList>
            <person name="Yoshida S."/>
            <person name="Kim S."/>
            <person name="Wafula E.K."/>
            <person name="Tanskanen J."/>
            <person name="Kim Y.M."/>
            <person name="Honaas L."/>
            <person name="Yang Z."/>
            <person name="Spallek T."/>
            <person name="Conn C.E."/>
            <person name="Ichihashi Y."/>
            <person name="Cheong K."/>
            <person name="Cui S."/>
            <person name="Der J.P."/>
            <person name="Gundlach H."/>
            <person name="Jiao Y."/>
            <person name="Hori C."/>
            <person name="Ishida J.K."/>
            <person name="Kasahara H."/>
            <person name="Kiba T."/>
            <person name="Kim M.S."/>
            <person name="Koo N."/>
            <person name="Laohavisit A."/>
            <person name="Lee Y.H."/>
            <person name="Lumba S."/>
            <person name="McCourt P."/>
            <person name="Mortimer J.C."/>
            <person name="Mutuku J.M."/>
            <person name="Nomura T."/>
            <person name="Sasaki-Sekimoto Y."/>
            <person name="Seto Y."/>
            <person name="Wang Y."/>
            <person name="Wakatake T."/>
            <person name="Sakakibara H."/>
            <person name="Demura T."/>
            <person name="Yamaguchi S."/>
            <person name="Yoneyama K."/>
            <person name="Manabe R.I."/>
            <person name="Nelson D.C."/>
            <person name="Schulman A.H."/>
            <person name="Timko M.P."/>
            <person name="dePamphilis C.W."/>
            <person name="Choi D."/>
            <person name="Shirasu K."/>
        </authorList>
    </citation>
    <scope>NUCLEOTIDE SEQUENCE [LARGE SCALE GENOMIC DNA]</scope>
    <source>
        <strain evidence="2">cv. UVA1</strain>
    </source>
</reference>
<name>A0A5A7NY03_STRAF</name>
<organism evidence="1 2">
    <name type="scientific">Striga asiatica</name>
    <name type="common">Asiatic witchweed</name>
    <name type="synonym">Buchnera asiatica</name>
    <dbReference type="NCBI Taxonomy" id="4170"/>
    <lineage>
        <taxon>Eukaryota</taxon>
        <taxon>Viridiplantae</taxon>
        <taxon>Streptophyta</taxon>
        <taxon>Embryophyta</taxon>
        <taxon>Tracheophyta</taxon>
        <taxon>Spermatophyta</taxon>
        <taxon>Magnoliopsida</taxon>
        <taxon>eudicotyledons</taxon>
        <taxon>Gunneridae</taxon>
        <taxon>Pentapetalae</taxon>
        <taxon>asterids</taxon>
        <taxon>lamiids</taxon>
        <taxon>Lamiales</taxon>
        <taxon>Orobanchaceae</taxon>
        <taxon>Buchnereae</taxon>
        <taxon>Striga</taxon>
    </lineage>
</organism>
<keyword evidence="2" id="KW-1185">Reference proteome</keyword>
<dbReference type="EMBL" id="BKCP01000003">
    <property type="protein sequence ID" value="GER25415.1"/>
    <property type="molecule type" value="Genomic_DNA"/>
</dbReference>
<dbReference type="Proteomes" id="UP000325081">
    <property type="component" value="Unassembled WGS sequence"/>
</dbReference>
<protein>
    <submittedName>
        <fullName evidence="1">Surface protein</fullName>
    </submittedName>
</protein>
<dbReference type="AlphaFoldDB" id="A0A5A7NY03"/>
<gene>
    <name evidence="1" type="ORF">STAS_00997</name>
</gene>
<sequence length="110" mass="12438">VPLSNGIVVCIISTEIESNNEIKTTWPTSSYRPGQTMHYKGLFSLKWYPSAKPLLIEIEMEAYDNYDNAIDKMPKSIKLDQNGAATNTIDRALRPFISHYSHHLIPDSGK</sequence>
<feature type="non-terminal residue" evidence="1">
    <location>
        <position position="1"/>
    </location>
</feature>
<evidence type="ECO:0000313" key="1">
    <source>
        <dbReference type="EMBL" id="GER25415.1"/>
    </source>
</evidence>